<dbReference type="Pfam" id="PF03514">
    <property type="entry name" value="GRAS"/>
    <property type="match status" value="1"/>
</dbReference>
<dbReference type="InterPro" id="IPR005202">
    <property type="entry name" value="TF_GRAS"/>
</dbReference>
<keyword evidence="1" id="KW-0805">Transcription regulation</keyword>
<accession>A0AAV7H590</accession>
<reference evidence="4 5" key="1">
    <citation type="journal article" date="2021" name="Hortic Res">
        <title>Chromosome-scale assembly of the Dendrobium chrysotoxum genome enhances the understanding of orchid evolution.</title>
        <authorList>
            <person name="Zhang Y."/>
            <person name="Zhang G.Q."/>
            <person name="Zhang D."/>
            <person name="Liu X.D."/>
            <person name="Xu X.Y."/>
            <person name="Sun W.H."/>
            <person name="Yu X."/>
            <person name="Zhu X."/>
            <person name="Wang Z.W."/>
            <person name="Zhao X."/>
            <person name="Zhong W.Y."/>
            <person name="Chen H."/>
            <person name="Yin W.L."/>
            <person name="Huang T."/>
            <person name="Niu S.C."/>
            <person name="Liu Z.J."/>
        </authorList>
    </citation>
    <scope>NUCLEOTIDE SEQUENCE [LARGE SCALE GENOMIC DNA]</scope>
    <source>
        <strain evidence="4">Lindl</strain>
    </source>
</reference>
<evidence type="ECO:0000256" key="2">
    <source>
        <dbReference type="ARBA" id="ARBA00023163"/>
    </source>
</evidence>
<evidence type="ECO:0000256" key="1">
    <source>
        <dbReference type="ARBA" id="ARBA00023015"/>
    </source>
</evidence>
<evidence type="ECO:0000313" key="4">
    <source>
        <dbReference type="EMBL" id="KAH0463153.1"/>
    </source>
</evidence>
<feature type="region of interest" description="SAW" evidence="3">
    <location>
        <begin position="166"/>
        <end position="217"/>
    </location>
</feature>
<proteinExistence type="inferred from homology"/>
<dbReference type="Proteomes" id="UP000775213">
    <property type="component" value="Unassembled WGS sequence"/>
</dbReference>
<protein>
    <submittedName>
        <fullName evidence="4">Uncharacterized protein</fullName>
    </submittedName>
</protein>
<evidence type="ECO:0000313" key="5">
    <source>
        <dbReference type="Proteomes" id="UP000775213"/>
    </source>
</evidence>
<comment type="caution">
    <text evidence="4">The sequence shown here is derived from an EMBL/GenBank/DDBJ whole genome shotgun (WGS) entry which is preliminary data.</text>
</comment>
<name>A0AAV7H590_DENCH</name>
<gene>
    <name evidence="4" type="ORF">IEQ34_007735</name>
</gene>
<organism evidence="4 5">
    <name type="scientific">Dendrobium chrysotoxum</name>
    <name type="common">Orchid</name>
    <dbReference type="NCBI Taxonomy" id="161865"/>
    <lineage>
        <taxon>Eukaryota</taxon>
        <taxon>Viridiplantae</taxon>
        <taxon>Streptophyta</taxon>
        <taxon>Embryophyta</taxon>
        <taxon>Tracheophyta</taxon>
        <taxon>Spermatophyta</taxon>
        <taxon>Magnoliopsida</taxon>
        <taxon>Liliopsida</taxon>
        <taxon>Asparagales</taxon>
        <taxon>Orchidaceae</taxon>
        <taxon>Epidendroideae</taxon>
        <taxon>Malaxideae</taxon>
        <taxon>Dendrobiinae</taxon>
        <taxon>Dendrobium</taxon>
    </lineage>
</organism>
<sequence length="217" mass="25720">MIYHFLNQTILKVIGNTSRVCIMDFSIYSDFHWPPFMKIFHIPFVYQVLASKLDEVKVEDLHLKEEDVLIINCLFRINSFGNETMNVDFTRDKFLNNLRKLNSALFVNVTTMEPLELHFFVMRFREVLYHLSRLFNRLEVTALREYEQRMLVERDLYGNSMIDIISCEGAGRLESPKMYKQTQVRCLRARFEQLPFSSEIAIIHVKLVPISVLVKPF</sequence>
<comment type="caution">
    <text evidence="3">Lacks conserved residue(s) required for the propagation of feature annotation.</text>
</comment>
<evidence type="ECO:0000256" key="3">
    <source>
        <dbReference type="PROSITE-ProRule" id="PRU01191"/>
    </source>
</evidence>
<dbReference type="PANTHER" id="PTHR31636">
    <property type="entry name" value="OSJNBA0084A10.13 PROTEIN-RELATED"/>
    <property type="match status" value="1"/>
</dbReference>
<keyword evidence="5" id="KW-1185">Reference proteome</keyword>
<dbReference type="EMBL" id="JAGFBR010000008">
    <property type="protein sequence ID" value="KAH0463153.1"/>
    <property type="molecule type" value="Genomic_DNA"/>
</dbReference>
<dbReference type="PROSITE" id="PS50985">
    <property type="entry name" value="GRAS"/>
    <property type="match status" value="1"/>
</dbReference>
<comment type="similarity">
    <text evidence="3">Belongs to the GRAS family.</text>
</comment>
<dbReference type="AlphaFoldDB" id="A0AAV7H590"/>
<keyword evidence="2" id="KW-0804">Transcription</keyword>